<protein>
    <submittedName>
        <fullName evidence="1">Uncharacterized protein</fullName>
    </submittedName>
</protein>
<evidence type="ECO:0000313" key="1">
    <source>
        <dbReference type="EMBL" id="GCA62263.1"/>
    </source>
</evidence>
<dbReference type="AlphaFoldDB" id="A0A391NUV0"/>
<reference evidence="1 2" key="1">
    <citation type="journal article" date="2018" name="PLoS ONE">
        <title>The draft genome of Kipferlia bialata reveals reductive genome evolution in fornicate parasites.</title>
        <authorList>
            <person name="Tanifuji G."/>
            <person name="Takabayashi S."/>
            <person name="Kume K."/>
            <person name="Takagi M."/>
            <person name="Nakayama T."/>
            <person name="Kamikawa R."/>
            <person name="Inagaki Y."/>
            <person name="Hashimoto T."/>
        </authorList>
    </citation>
    <scope>NUCLEOTIDE SEQUENCE [LARGE SCALE GENOMIC DNA]</scope>
    <source>
        <strain evidence="1">NY0173</strain>
    </source>
</reference>
<dbReference type="OrthoDB" id="6133115at2759"/>
<accession>A0A391NUV0</accession>
<dbReference type="EMBL" id="BDIP01000391">
    <property type="protein sequence ID" value="GCA62263.1"/>
    <property type="molecule type" value="Genomic_DNA"/>
</dbReference>
<dbReference type="InterPro" id="IPR051712">
    <property type="entry name" value="ARTD-AVP"/>
</dbReference>
<feature type="non-terminal residue" evidence="1">
    <location>
        <position position="1"/>
    </location>
</feature>
<dbReference type="SUPFAM" id="SSF56399">
    <property type="entry name" value="ADP-ribosylation"/>
    <property type="match status" value="1"/>
</dbReference>
<dbReference type="Gene3D" id="3.90.228.10">
    <property type="match status" value="1"/>
</dbReference>
<dbReference type="GO" id="GO:1990404">
    <property type="term" value="F:NAD+-protein mono-ADP-ribosyltransferase activity"/>
    <property type="evidence" value="ECO:0007669"/>
    <property type="project" value="TreeGrafter"/>
</dbReference>
<dbReference type="GO" id="GO:0005634">
    <property type="term" value="C:nucleus"/>
    <property type="evidence" value="ECO:0007669"/>
    <property type="project" value="TreeGrafter"/>
</dbReference>
<dbReference type="PANTHER" id="PTHR45740">
    <property type="entry name" value="POLY [ADP-RIBOSE] POLYMERASE"/>
    <property type="match status" value="1"/>
</dbReference>
<evidence type="ECO:0000313" key="2">
    <source>
        <dbReference type="Proteomes" id="UP000265618"/>
    </source>
</evidence>
<name>A0A391NUV0_9EUKA</name>
<keyword evidence="2" id="KW-1185">Reference proteome</keyword>
<proteinExistence type="predicted"/>
<dbReference type="GO" id="GO:0003950">
    <property type="term" value="F:NAD+ poly-ADP-ribosyltransferase activity"/>
    <property type="evidence" value="ECO:0007669"/>
    <property type="project" value="TreeGrafter"/>
</dbReference>
<dbReference type="PANTHER" id="PTHR45740:SF2">
    <property type="entry name" value="POLY [ADP-RIBOSE] POLYMERASE"/>
    <property type="match status" value="1"/>
</dbReference>
<comment type="caution">
    <text evidence="1">The sequence shown here is derived from an EMBL/GenBank/DDBJ whole genome shotgun (WGS) entry which is preliminary data.</text>
</comment>
<organism evidence="1 2">
    <name type="scientific">Kipferlia bialata</name>
    <dbReference type="NCBI Taxonomy" id="797122"/>
    <lineage>
        <taxon>Eukaryota</taxon>
        <taxon>Metamonada</taxon>
        <taxon>Carpediemonas-like organisms</taxon>
        <taxon>Kipferlia</taxon>
    </lineage>
</organism>
<gene>
    <name evidence="1" type="ORF">KIPB_002389</name>
</gene>
<dbReference type="Proteomes" id="UP000265618">
    <property type="component" value="Unassembled WGS sequence"/>
</dbReference>
<sequence>TSGLNIPSLFRGLNLHKNITELRPVDAGTHEYRAVAGCVSNNVLSQYLATGRDLRAMGVRDRLWSRLSVERVDKVLNSMLLHQYLLHREELESATLPRHPPGPFWSGVPTPIPGGLEDMMGLGQYERVLLHGTYVPLVQGNDGSCGNLISYGVNETYGSTSGLYGRGVYFAATADKADNYAKTAAFEQSRNAPDMLKGLCPIVVCFVNLGPYPLVVPTDPGTKYHGVRRPPTVPGTQLPHTAMVGTSFKRPEFVIYEGISCYPAYVVWVQRHY</sequence>